<dbReference type="OrthoDB" id="4526039at2759"/>
<dbReference type="Proteomes" id="UP000799302">
    <property type="component" value="Unassembled WGS sequence"/>
</dbReference>
<proteinExistence type="predicted"/>
<accession>A0A6A6TX35</accession>
<feature type="region of interest" description="Disordered" evidence="1">
    <location>
        <begin position="272"/>
        <end position="297"/>
    </location>
</feature>
<evidence type="ECO:0000256" key="1">
    <source>
        <dbReference type="SAM" id="MobiDB-lite"/>
    </source>
</evidence>
<keyword evidence="2" id="KW-0732">Signal</keyword>
<dbReference type="AlphaFoldDB" id="A0A6A6TX35"/>
<dbReference type="EMBL" id="MU004243">
    <property type="protein sequence ID" value="KAF2664290.1"/>
    <property type="molecule type" value="Genomic_DNA"/>
</dbReference>
<keyword evidence="4" id="KW-1185">Reference proteome</keyword>
<feature type="signal peptide" evidence="2">
    <location>
        <begin position="1"/>
        <end position="22"/>
    </location>
</feature>
<name>A0A6A6TX35_9PEZI</name>
<reference evidence="3" key="1">
    <citation type="journal article" date="2020" name="Stud. Mycol.">
        <title>101 Dothideomycetes genomes: a test case for predicting lifestyles and emergence of pathogens.</title>
        <authorList>
            <person name="Haridas S."/>
            <person name="Albert R."/>
            <person name="Binder M."/>
            <person name="Bloem J."/>
            <person name="Labutti K."/>
            <person name="Salamov A."/>
            <person name="Andreopoulos B."/>
            <person name="Baker S."/>
            <person name="Barry K."/>
            <person name="Bills G."/>
            <person name="Bluhm B."/>
            <person name="Cannon C."/>
            <person name="Castanera R."/>
            <person name="Culley D."/>
            <person name="Daum C."/>
            <person name="Ezra D."/>
            <person name="Gonzalez J."/>
            <person name="Henrissat B."/>
            <person name="Kuo A."/>
            <person name="Liang C."/>
            <person name="Lipzen A."/>
            <person name="Lutzoni F."/>
            <person name="Magnuson J."/>
            <person name="Mondo S."/>
            <person name="Nolan M."/>
            <person name="Ohm R."/>
            <person name="Pangilinan J."/>
            <person name="Park H.-J."/>
            <person name="Ramirez L."/>
            <person name="Alfaro M."/>
            <person name="Sun H."/>
            <person name="Tritt A."/>
            <person name="Yoshinaga Y."/>
            <person name="Zwiers L.-H."/>
            <person name="Turgeon B."/>
            <person name="Goodwin S."/>
            <person name="Spatafora J."/>
            <person name="Crous P."/>
            <person name="Grigoriev I."/>
        </authorList>
    </citation>
    <scope>NUCLEOTIDE SEQUENCE</scope>
    <source>
        <strain evidence="3">CBS 115976</strain>
    </source>
</reference>
<organism evidence="3 4">
    <name type="scientific">Microthyrium microscopicum</name>
    <dbReference type="NCBI Taxonomy" id="703497"/>
    <lineage>
        <taxon>Eukaryota</taxon>
        <taxon>Fungi</taxon>
        <taxon>Dikarya</taxon>
        <taxon>Ascomycota</taxon>
        <taxon>Pezizomycotina</taxon>
        <taxon>Dothideomycetes</taxon>
        <taxon>Dothideomycetes incertae sedis</taxon>
        <taxon>Microthyriales</taxon>
        <taxon>Microthyriaceae</taxon>
        <taxon>Microthyrium</taxon>
    </lineage>
</organism>
<feature type="chain" id="PRO_5025679149" evidence="2">
    <location>
        <begin position="23"/>
        <end position="297"/>
    </location>
</feature>
<protein>
    <submittedName>
        <fullName evidence="3">Uncharacterized protein</fullName>
    </submittedName>
</protein>
<evidence type="ECO:0000313" key="4">
    <source>
        <dbReference type="Proteomes" id="UP000799302"/>
    </source>
</evidence>
<sequence>MSRLNVAIHLFLQASTLRTTIAQDNLLAPLYIDNVEFLAASSNLANVSFPILQTALKSPNATNESFFTGYDWTKPFPGSAIDGHGAHLRVAFDIPIPDNILENATTAVSSLTFSIPNKMSGNDGAPTAMDPSWYICRHIFVTDKVNHTTVGKGGDSCGFLTSECKEDLKGNLTQGWMKTDDSTPCSGLALDPIPQSCIGSFGFARADVIAFDSSYMADAAQAKLLAVDEQNQNNWRIGTGYHDKGSQAAYDTANNRTFLLVNVWGYSEKLPQGNRKTPDATLSCLSTKTNATNPKDE</sequence>
<feature type="compositionally biased region" description="Polar residues" evidence="1">
    <location>
        <begin position="283"/>
        <end position="297"/>
    </location>
</feature>
<gene>
    <name evidence="3" type="ORF">BT63DRAFT_460595</name>
</gene>
<evidence type="ECO:0000256" key="2">
    <source>
        <dbReference type="SAM" id="SignalP"/>
    </source>
</evidence>
<evidence type="ECO:0000313" key="3">
    <source>
        <dbReference type="EMBL" id="KAF2664290.1"/>
    </source>
</evidence>